<feature type="domain" description="Serpin" evidence="1">
    <location>
        <begin position="2"/>
        <end position="63"/>
    </location>
</feature>
<dbReference type="AlphaFoldDB" id="A0A0C2GQ32"/>
<dbReference type="OrthoDB" id="9518664at2759"/>
<dbReference type="InterPro" id="IPR036186">
    <property type="entry name" value="Serpin_sf"/>
</dbReference>
<accession>A0A0C2GQ32</accession>
<keyword evidence="3" id="KW-1185">Reference proteome</keyword>
<name>A0A0C2GQ32_9BILA</name>
<evidence type="ECO:0000313" key="3">
    <source>
        <dbReference type="Proteomes" id="UP000054047"/>
    </source>
</evidence>
<dbReference type="SUPFAM" id="SSF56574">
    <property type="entry name" value="Serpins"/>
    <property type="match status" value="1"/>
</dbReference>
<evidence type="ECO:0000259" key="1">
    <source>
        <dbReference type="Pfam" id="PF00079"/>
    </source>
</evidence>
<dbReference type="InterPro" id="IPR042178">
    <property type="entry name" value="Serpin_sf_1"/>
</dbReference>
<dbReference type="EMBL" id="KN728647">
    <property type="protein sequence ID" value="KIH63455.1"/>
    <property type="molecule type" value="Genomic_DNA"/>
</dbReference>
<evidence type="ECO:0000313" key="2">
    <source>
        <dbReference type="EMBL" id="KIH63455.1"/>
    </source>
</evidence>
<dbReference type="Pfam" id="PF00079">
    <property type="entry name" value="Serpin"/>
    <property type="match status" value="1"/>
</dbReference>
<gene>
    <name evidence="2" type="ORF">ANCDUO_06241</name>
</gene>
<proteinExistence type="predicted"/>
<dbReference type="Gene3D" id="3.30.497.10">
    <property type="entry name" value="Antithrombin, subunit I, domain 2"/>
    <property type="match status" value="1"/>
</dbReference>
<sequence length="70" mass="7520">MDFGLDMLRQSPVTETMAVSPLSVIFALALVQVGAKGETKEQINEKISDGATDDQIVDFYSNLANSTLNA</sequence>
<organism evidence="2 3">
    <name type="scientific">Ancylostoma duodenale</name>
    <dbReference type="NCBI Taxonomy" id="51022"/>
    <lineage>
        <taxon>Eukaryota</taxon>
        <taxon>Metazoa</taxon>
        <taxon>Ecdysozoa</taxon>
        <taxon>Nematoda</taxon>
        <taxon>Chromadorea</taxon>
        <taxon>Rhabditida</taxon>
        <taxon>Rhabditina</taxon>
        <taxon>Rhabditomorpha</taxon>
        <taxon>Strongyloidea</taxon>
        <taxon>Ancylostomatidae</taxon>
        <taxon>Ancylostomatinae</taxon>
        <taxon>Ancylostoma</taxon>
    </lineage>
</organism>
<dbReference type="InterPro" id="IPR023796">
    <property type="entry name" value="Serpin_dom"/>
</dbReference>
<reference evidence="2 3" key="1">
    <citation type="submission" date="2013-12" db="EMBL/GenBank/DDBJ databases">
        <title>Draft genome of the parsitic nematode Ancylostoma duodenale.</title>
        <authorList>
            <person name="Mitreva M."/>
        </authorList>
    </citation>
    <scope>NUCLEOTIDE SEQUENCE [LARGE SCALE GENOMIC DNA]</scope>
    <source>
        <strain evidence="2 3">Zhejiang</strain>
    </source>
</reference>
<protein>
    <recommendedName>
        <fullName evidence="1">Serpin domain-containing protein</fullName>
    </recommendedName>
</protein>
<dbReference type="Proteomes" id="UP000054047">
    <property type="component" value="Unassembled WGS sequence"/>
</dbReference>